<dbReference type="EMBL" id="QJVJ01000006">
    <property type="protein sequence ID" value="PYI53802.1"/>
    <property type="molecule type" value="Genomic_DNA"/>
</dbReference>
<protein>
    <recommendedName>
        <fullName evidence="8">Sugar ABC transporter substrate-binding protein</fullName>
    </recommendedName>
</protein>
<dbReference type="Pfam" id="PF01547">
    <property type="entry name" value="SBP_bac_1"/>
    <property type="match status" value="1"/>
</dbReference>
<dbReference type="OrthoDB" id="2675752at2"/>
<name>A0A2V5K4Z5_9BACL</name>
<dbReference type="Proteomes" id="UP000247476">
    <property type="component" value="Unassembled WGS sequence"/>
</dbReference>
<dbReference type="PANTHER" id="PTHR43649">
    <property type="entry name" value="ARABINOSE-BINDING PROTEIN-RELATED"/>
    <property type="match status" value="1"/>
</dbReference>
<dbReference type="InterPro" id="IPR050490">
    <property type="entry name" value="Bact_solute-bd_prot1"/>
</dbReference>
<evidence type="ECO:0008006" key="8">
    <source>
        <dbReference type="Google" id="ProtNLM"/>
    </source>
</evidence>
<accession>A0A2V5K4Z5</accession>
<gene>
    <name evidence="6" type="ORF">DLM86_14690</name>
</gene>
<evidence type="ECO:0000256" key="1">
    <source>
        <dbReference type="ARBA" id="ARBA00004196"/>
    </source>
</evidence>
<dbReference type="PANTHER" id="PTHR43649:SF31">
    <property type="entry name" value="SN-GLYCEROL-3-PHOSPHATE-BINDING PERIPLASMIC PROTEIN UGPB"/>
    <property type="match status" value="1"/>
</dbReference>
<dbReference type="GO" id="GO:0030313">
    <property type="term" value="C:cell envelope"/>
    <property type="evidence" value="ECO:0007669"/>
    <property type="project" value="UniProtKB-SubCell"/>
</dbReference>
<evidence type="ECO:0000313" key="6">
    <source>
        <dbReference type="EMBL" id="PYI53802.1"/>
    </source>
</evidence>
<proteinExistence type="inferred from homology"/>
<comment type="caution">
    <text evidence="6">The sequence shown here is derived from an EMBL/GenBank/DDBJ whole genome shotgun (WGS) entry which is preliminary data.</text>
</comment>
<evidence type="ECO:0000256" key="5">
    <source>
        <dbReference type="SAM" id="MobiDB-lite"/>
    </source>
</evidence>
<dbReference type="SUPFAM" id="SSF53850">
    <property type="entry name" value="Periplasmic binding protein-like II"/>
    <property type="match status" value="1"/>
</dbReference>
<keyword evidence="7" id="KW-1185">Reference proteome</keyword>
<evidence type="ECO:0000256" key="3">
    <source>
        <dbReference type="ARBA" id="ARBA00022448"/>
    </source>
</evidence>
<dbReference type="RefSeq" id="WP_110840790.1">
    <property type="nucleotide sequence ID" value="NZ_QJVJ01000006.1"/>
</dbReference>
<evidence type="ECO:0000256" key="4">
    <source>
        <dbReference type="ARBA" id="ARBA00022729"/>
    </source>
</evidence>
<sequence>MKLDRETKAGTGAVARRRMTRANRPRGAGGRTAIGTIAAVLLLVPVLLAGCSPKPADEPAKGVLRVLFGDEQSFHYNFGDYFAVKFPDIEVEVIPTADLYRPGVNYWDEYEKLIRERKPDLLILYSDYERWADKGLLLDLEPFVKKSKFDLDNISPAAIEHLKTNAEGKLFGLAPEFTSYALYYNKDLFDKYGVPYPTNRMSWDDVMTLARRFPVDPDPDKRIYGIHEKYMTPFDFVNDVASTQGAAFLSEDGKRMTIDTDVWRKAFRQVLEGFKSGNLYYYYKDGKPISYGPDETKQMDLFSSNRAAMTVSSPEQMFRMKQWGESGLNWDIVTVPVDPANPDYTRYFSPSIVYAVSANAEHPETAWEVVRYFNGTEAAKVSQKTSEALPTRTAFAKTKDGRSLEPFYMLKPVKQDASSYAVMPGPFYQPFETLVIREIDEAVKGRKTIEEAVQTIQTEGQTLLDQAWLEKKAAP</sequence>
<evidence type="ECO:0000313" key="7">
    <source>
        <dbReference type="Proteomes" id="UP000247476"/>
    </source>
</evidence>
<comment type="similarity">
    <text evidence="2">Belongs to the bacterial solute-binding protein 1 family.</text>
</comment>
<keyword evidence="3" id="KW-0813">Transport</keyword>
<evidence type="ECO:0000256" key="2">
    <source>
        <dbReference type="ARBA" id="ARBA00008520"/>
    </source>
</evidence>
<organism evidence="6 7">
    <name type="scientific">Paenibacillus flagellatus</name>
    <dbReference type="NCBI Taxonomy" id="2211139"/>
    <lineage>
        <taxon>Bacteria</taxon>
        <taxon>Bacillati</taxon>
        <taxon>Bacillota</taxon>
        <taxon>Bacilli</taxon>
        <taxon>Bacillales</taxon>
        <taxon>Paenibacillaceae</taxon>
        <taxon>Paenibacillus</taxon>
    </lineage>
</organism>
<dbReference type="InterPro" id="IPR006059">
    <property type="entry name" value="SBP"/>
</dbReference>
<comment type="subcellular location">
    <subcellularLocation>
        <location evidence="1">Cell envelope</location>
    </subcellularLocation>
</comment>
<dbReference type="Gene3D" id="3.40.190.10">
    <property type="entry name" value="Periplasmic binding protein-like II"/>
    <property type="match status" value="1"/>
</dbReference>
<dbReference type="AlphaFoldDB" id="A0A2V5K4Z5"/>
<feature type="region of interest" description="Disordered" evidence="5">
    <location>
        <begin position="1"/>
        <end position="28"/>
    </location>
</feature>
<keyword evidence="4" id="KW-0732">Signal</keyword>
<reference evidence="6 7" key="1">
    <citation type="submission" date="2018-05" db="EMBL/GenBank/DDBJ databases">
        <title>Paenibacillus flagellatus sp. nov., isolated from selenium mineral soil.</title>
        <authorList>
            <person name="Dai X."/>
        </authorList>
    </citation>
    <scope>NUCLEOTIDE SEQUENCE [LARGE SCALE GENOMIC DNA]</scope>
    <source>
        <strain evidence="6 7">DXL2</strain>
    </source>
</reference>
<feature type="compositionally biased region" description="Basic residues" evidence="5">
    <location>
        <begin position="15"/>
        <end position="24"/>
    </location>
</feature>